<evidence type="ECO:0000256" key="1">
    <source>
        <dbReference type="ARBA" id="ARBA00004651"/>
    </source>
</evidence>
<dbReference type="RefSeq" id="WP_099150518.1">
    <property type="nucleotide sequence ID" value="NZ_PDUD01000019.1"/>
</dbReference>
<dbReference type="SUPFAM" id="SSF117281">
    <property type="entry name" value="Kelch motif"/>
    <property type="match status" value="1"/>
</dbReference>
<feature type="transmembrane region" description="Helical" evidence="11">
    <location>
        <begin position="396"/>
        <end position="416"/>
    </location>
</feature>
<feature type="transmembrane region" description="Helical" evidence="11">
    <location>
        <begin position="798"/>
        <end position="815"/>
    </location>
</feature>
<evidence type="ECO:0000313" key="13">
    <source>
        <dbReference type="Proteomes" id="UP000223913"/>
    </source>
</evidence>
<dbReference type="EMBL" id="PDUD01000019">
    <property type="protein sequence ID" value="PHN05925.1"/>
    <property type="molecule type" value="Genomic_DNA"/>
</dbReference>
<feature type="transmembrane region" description="Helical" evidence="11">
    <location>
        <begin position="767"/>
        <end position="786"/>
    </location>
</feature>
<dbReference type="Proteomes" id="UP000223913">
    <property type="component" value="Unassembled WGS sequence"/>
</dbReference>
<keyword evidence="9 11" id="KW-0472">Membrane</keyword>
<dbReference type="Pfam" id="PF00474">
    <property type="entry name" value="SSF"/>
    <property type="match status" value="1"/>
</dbReference>
<evidence type="ECO:0000256" key="5">
    <source>
        <dbReference type="ARBA" id="ARBA00022692"/>
    </source>
</evidence>
<feature type="transmembrane region" description="Helical" evidence="11">
    <location>
        <begin position="847"/>
        <end position="868"/>
    </location>
</feature>
<dbReference type="CDD" id="cd11495">
    <property type="entry name" value="SLC5sbd_NIS-like_u3"/>
    <property type="match status" value="1"/>
</dbReference>
<dbReference type="InterPro" id="IPR056734">
    <property type="entry name" value="NANM"/>
</dbReference>
<dbReference type="GO" id="GO:0006814">
    <property type="term" value="P:sodium ion transport"/>
    <property type="evidence" value="ECO:0007669"/>
    <property type="project" value="UniProtKB-KW"/>
</dbReference>
<dbReference type="GO" id="GO:0005886">
    <property type="term" value="C:plasma membrane"/>
    <property type="evidence" value="ECO:0007669"/>
    <property type="project" value="UniProtKB-SubCell"/>
</dbReference>
<dbReference type="GO" id="GO:0015293">
    <property type="term" value="F:symporter activity"/>
    <property type="evidence" value="ECO:0007669"/>
    <property type="project" value="TreeGrafter"/>
</dbReference>
<protein>
    <recommendedName>
        <fullName evidence="14">Sodium:solute symporter</fullName>
    </recommendedName>
</protein>
<gene>
    <name evidence="12" type="ORF">CRP01_13175</name>
</gene>
<dbReference type="InterPro" id="IPR038377">
    <property type="entry name" value="Na/Glc_symporter_sf"/>
</dbReference>
<evidence type="ECO:0000256" key="8">
    <source>
        <dbReference type="ARBA" id="ARBA00023065"/>
    </source>
</evidence>
<sequence length="895" mass="97600">MRYLFLFLFSFLCGGFALAQEYFRYDLLPELPANSDYFVQAGLAGPYTGIDQDALILAGGANFPDALPWEGGQKVYYDEIFVLTQNAAGESAWQLMAERLPEKAGYGGAVATSAGLFCFGGNTADRVLQKTWFIQYRADEDRVEITPGPDLPRPLTNFAFAKVNDDLYLAGGVEMPGGPATKTFWRIHLGGPDPAKAEWEELESWPGPARAFAVGAGQSNGVQNCFYLFSGRNVQPDQAVEILQDGYVYNPLLKTWEQIGTATTFPVMAGTAFPVGTSGIAFSSGADGQLMLRENELKKEVERWTGTADTMSLPRAERNLLAHLNDHPGFGKKLFLYNTVTDRMEIAGELPATGQVTTTAVPWGSSIIIPSGEIRPGVRTPRITRISIDKEAGQGLSTWDFLVVAVYLGVLGWMGFYFSKRQKNTDDYFKGGGRVPWWAAGLSIFGTALSAITFMAIPAKTFATDWSYFMLNMTIFLVAPLVILLFIPFYRRLNLTTAYEYLEQRFNLSVRLLGSASFILYQIGRMGVVLFLPSIALNVVTGIDIFLCIGVMGFISLIYTMMGGIEAVIWTDVVQVIVLLGGALLSLGLIISKVDGGFGGIVETGIQDHKFNLFDLDLSLRQPTFWVMLVGGMFANITTYGTDQTMVQRYLTTKSVKTANQSVWTNALLTIPATLIFFFLGTALYAFFQSFPAELNPTFANNDAIFPWYIVSQLPTGVSGLLIAGIFAAAMSSISSSMNSAATAYSTDFHFRFGWTAGIDRLRLARIATLIIGLSGTAFALIMATWDIQSLWDEFQKVLGLIIGGLGGVFLLGILSSRATGAGALVGISCSVIVQILVAYYQPVHLMLYSATGVLSCFICGWLASLILGDPSKVDLSLTYSGQKTLTDQEENTNN</sequence>
<dbReference type="Gene3D" id="2.120.10.80">
    <property type="entry name" value="Kelch-type beta propeller"/>
    <property type="match status" value="1"/>
</dbReference>
<evidence type="ECO:0000256" key="10">
    <source>
        <dbReference type="ARBA" id="ARBA00023201"/>
    </source>
</evidence>
<keyword evidence="3" id="KW-0813">Transport</keyword>
<evidence type="ECO:0000256" key="2">
    <source>
        <dbReference type="ARBA" id="ARBA00006434"/>
    </source>
</evidence>
<dbReference type="PROSITE" id="PS50283">
    <property type="entry name" value="NA_SOLUT_SYMP_3"/>
    <property type="match status" value="1"/>
</dbReference>
<keyword evidence="6 11" id="KW-1133">Transmembrane helix</keyword>
<name>A0A2D0NBR0_FLAN2</name>
<feature type="transmembrane region" description="Helical" evidence="11">
    <location>
        <begin position="567"/>
        <end position="591"/>
    </location>
</feature>
<evidence type="ECO:0000313" key="12">
    <source>
        <dbReference type="EMBL" id="PHN05925.1"/>
    </source>
</evidence>
<comment type="caution">
    <text evidence="12">The sequence shown here is derived from an EMBL/GenBank/DDBJ whole genome shotgun (WGS) entry which is preliminary data.</text>
</comment>
<keyword evidence="4" id="KW-1003">Cell membrane</keyword>
<evidence type="ECO:0000256" key="6">
    <source>
        <dbReference type="ARBA" id="ARBA00022989"/>
    </source>
</evidence>
<dbReference type="AlphaFoldDB" id="A0A2D0NBR0"/>
<keyword evidence="8" id="KW-0406">Ion transport</keyword>
<comment type="subcellular location">
    <subcellularLocation>
        <location evidence="1">Cell membrane</location>
        <topology evidence="1">Multi-pass membrane protein</topology>
    </subcellularLocation>
</comment>
<dbReference type="NCBIfam" id="TIGR00813">
    <property type="entry name" value="sss"/>
    <property type="match status" value="1"/>
</dbReference>
<dbReference type="InterPro" id="IPR015915">
    <property type="entry name" value="Kelch-typ_b-propeller"/>
</dbReference>
<accession>A0A2D0NBR0</accession>
<feature type="transmembrane region" description="Helical" evidence="11">
    <location>
        <begin position="510"/>
        <end position="533"/>
    </location>
</feature>
<dbReference type="PANTHER" id="PTHR42985">
    <property type="entry name" value="SODIUM-COUPLED MONOCARBOXYLATE TRANSPORTER"/>
    <property type="match status" value="1"/>
</dbReference>
<evidence type="ECO:0000256" key="3">
    <source>
        <dbReference type="ARBA" id="ARBA00022448"/>
    </source>
</evidence>
<proteinExistence type="inferred from homology"/>
<evidence type="ECO:0000256" key="7">
    <source>
        <dbReference type="ARBA" id="ARBA00023053"/>
    </source>
</evidence>
<dbReference type="InterPro" id="IPR051163">
    <property type="entry name" value="Sodium:Solute_Symporter_SSF"/>
</dbReference>
<keyword evidence="5 11" id="KW-0812">Transmembrane</keyword>
<feature type="transmembrane region" description="Helical" evidence="11">
    <location>
        <begin position="437"/>
        <end position="457"/>
    </location>
</feature>
<dbReference type="InterPro" id="IPR001734">
    <property type="entry name" value="Na/solute_symporter"/>
</dbReference>
<feature type="transmembrane region" description="Helical" evidence="11">
    <location>
        <begin position="469"/>
        <end position="490"/>
    </location>
</feature>
<feature type="transmembrane region" description="Helical" evidence="11">
    <location>
        <begin position="624"/>
        <end position="642"/>
    </location>
</feature>
<comment type="similarity">
    <text evidence="2">Belongs to the sodium:solute symporter (SSF) (TC 2.A.21) family.</text>
</comment>
<organism evidence="12 13">
    <name type="scientific">Flavilitoribacter nigricans (strain ATCC 23147 / DSM 23189 / NBRC 102662 / NCIMB 1420 / SS-2)</name>
    <name type="common">Lewinella nigricans</name>
    <dbReference type="NCBI Taxonomy" id="1122177"/>
    <lineage>
        <taxon>Bacteria</taxon>
        <taxon>Pseudomonadati</taxon>
        <taxon>Bacteroidota</taxon>
        <taxon>Saprospiria</taxon>
        <taxon>Saprospirales</taxon>
        <taxon>Lewinellaceae</taxon>
        <taxon>Flavilitoribacter</taxon>
    </lineage>
</organism>
<feature type="transmembrane region" description="Helical" evidence="11">
    <location>
        <begin position="539"/>
        <end position="560"/>
    </location>
</feature>
<evidence type="ECO:0000256" key="9">
    <source>
        <dbReference type="ARBA" id="ARBA00023136"/>
    </source>
</evidence>
<feature type="transmembrane region" description="Helical" evidence="11">
    <location>
        <begin position="822"/>
        <end position="841"/>
    </location>
</feature>
<keyword evidence="10" id="KW-0739">Sodium transport</keyword>
<evidence type="ECO:0000256" key="4">
    <source>
        <dbReference type="ARBA" id="ARBA00022475"/>
    </source>
</evidence>
<dbReference type="Gene3D" id="1.20.1730.10">
    <property type="entry name" value="Sodium/glucose cotransporter"/>
    <property type="match status" value="1"/>
</dbReference>
<keyword evidence="7" id="KW-0915">Sodium</keyword>
<feature type="transmembrane region" description="Helical" evidence="11">
    <location>
        <begin position="663"/>
        <end position="688"/>
    </location>
</feature>
<evidence type="ECO:0008006" key="14">
    <source>
        <dbReference type="Google" id="ProtNLM"/>
    </source>
</evidence>
<dbReference type="OrthoDB" id="9803597at2"/>
<keyword evidence="13" id="KW-1185">Reference proteome</keyword>
<reference evidence="12 13" key="1">
    <citation type="submission" date="2017-10" db="EMBL/GenBank/DDBJ databases">
        <title>The draft genome sequence of Lewinella nigricans NBRC 102662.</title>
        <authorList>
            <person name="Wang K."/>
        </authorList>
    </citation>
    <scope>NUCLEOTIDE SEQUENCE [LARGE SCALE GENOMIC DNA]</scope>
    <source>
        <strain evidence="12 13">NBRC 102662</strain>
    </source>
</reference>
<dbReference type="PANTHER" id="PTHR42985:SF40">
    <property type="entry name" value="LD47995P-RELATED"/>
    <property type="match status" value="1"/>
</dbReference>
<feature type="transmembrane region" description="Helical" evidence="11">
    <location>
        <begin position="708"/>
        <end position="730"/>
    </location>
</feature>
<dbReference type="Pfam" id="PF24996">
    <property type="entry name" value="NANM"/>
    <property type="match status" value="1"/>
</dbReference>
<evidence type="ECO:0000256" key="11">
    <source>
        <dbReference type="SAM" id="Phobius"/>
    </source>
</evidence>